<name>A0A6A7MWN7_9BURK</name>
<keyword evidence="3 10" id="KW-0813">Transport</keyword>
<dbReference type="RefSeq" id="WP_152836470.1">
    <property type="nucleotide sequence ID" value="NZ_WHUG01000001.1"/>
</dbReference>
<evidence type="ECO:0000256" key="12">
    <source>
        <dbReference type="SAM" id="SignalP"/>
    </source>
</evidence>
<keyword evidence="9 10" id="KW-0998">Cell outer membrane</keyword>
<feature type="chain" id="PRO_5025382781" evidence="12">
    <location>
        <begin position="29"/>
        <end position="968"/>
    </location>
</feature>
<evidence type="ECO:0000256" key="2">
    <source>
        <dbReference type="ARBA" id="ARBA00009810"/>
    </source>
</evidence>
<evidence type="ECO:0000259" key="13">
    <source>
        <dbReference type="Pfam" id="PF00593"/>
    </source>
</evidence>
<protein>
    <submittedName>
        <fullName evidence="15">TonB-dependent receptor</fullName>
    </submittedName>
</protein>
<dbReference type="Gene3D" id="2.170.130.10">
    <property type="entry name" value="TonB-dependent receptor, plug domain"/>
    <property type="match status" value="1"/>
</dbReference>
<evidence type="ECO:0000256" key="3">
    <source>
        <dbReference type="ARBA" id="ARBA00022448"/>
    </source>
</evidence>
<dbReference type="InterPro" id="IPR000531">
    <property type="entry name" value="Beta-barrel_TonB"/>
</dbReference>
<comment type="caution">
    <text evidence="15">The sequence shown here is derived from an EMBL/GenBank/DDBJ whole genome shotgun (WGS) entry which is preliminary data.</text>
</comment>
<dbReference type="PANTHER" id="PTHR47234">
    <property type="match status" value="1"/>
</dbReference>
<dbReference type="GO" id="GO:0009279">
    <property type="term" value="C:cell outer membrane"/>
    <property type="evidence" value="ECO:0007669"/>
    <property type="project" value="UniProtKB-SubCell"/>
</dbReference>
<keyword evidence="7 10" id="KW-0472">Membrane</keyword>
<reference evidence="15 16" key="1">
    <citation type="submission" date="2019-10" db="EMBL/GenBank/DDBJ databases">
        <title>Two novel species isolated from a subtropical stream in China.</title>
        <authorList>
            <person name="Lu H."/>
        </authorList>
    </citation>
    <scope>NUCLEOTIDE SEQUENCE [LARGE SCALE GENOMIC DNA]</scope>
    <source>
        <strain evidence="15 16">FT29W</strain>
    </source>
</reference>
<dbReference type="Pfam" id="PF07715">
    <property type="entry name" value="Plug"/>
    <property type="match status" value="1"/>
</dbReference>
<evidence type="ECO:0000256" key="1">
    <source>
        <dbReference type="ARBA" id="ARBA00004571"/>
    </source>
</evidence>
<dbReference type="AlphaFoldDB" id="A0A6A7MWN7"/>
<dbReference type="InterPro" id="IPR037066">
    <property type="entry name" value="Plug_dom_sf"/>
</dbReference>
<evidence type="ECO:0000259" key="14">
    <source>
        <dbReference type="Pfam" id="PF07715"/>
    </source>
</evidence>
<gene>
    <name evidence="15" type="ORF">GEV02_03190</name>
</gene>
<evidence type="ECO:0000256" key="6">
    <source>
        <dbReference type="ARBA" id="ARBA00023077"/>
    </source>
</evidence>
<organism evidence="15 16">
    <name type="scientific">Rugamonas aquatica</name>
    <dbReference type="NCBI Taxonomy" id="2743357"/>
    <lineage>
        <taxon>Bacteria</taxon>
        <taxon>Pseudomonadati</taxon>
        <taxon>Pseudomonadota</taxon>
        <taxon>Betaproteobacteria</taxon>
        <taxon>Burkholderiales</taxon>
        <taxon>Oxalobacteraceae</taxon>
        <taxon>Telluria group</taxon>
        <taxon>Rugamonas</taxon>
    </lineage>
</organism>
<comment type="subcellular location">
    <subcellularLocation>
        <location evidence="1 10">Cell outer membrane</location>
        <topology evidence="1 10">Multi-pass membrane protein</topology>
    </subcellularLocation>
</comment>
<feature type="domain" description="TonB-dependent receptor plug" evidence="14">
    <location>
        <begin position="51"/>
        <end position="165"/>
    </location>
</feature>
<evidence type="ECO:0000313" key="15">
    <source>
        <dbReference type="EMBL" id="MQA37145.1"/>
    </source>
</evidence>
<evidence type="ECO:0000256" key="4">
    <source>
        <dbReference type="ARBA" id="ARBA00022452"/>
    </source>
</evidence>
<proteinExistence type="inferred from homology"/>
<dbReference type="EMBL" id="WHUG01000001">
    <property type="protein sequence ID" value="MQA37145.1"/>
    <property type="molecule type" value="Genomic_DNA"/>
</dbReference>
<keyword evidence="4 10" id="KW-1134">Transmembrane beta strand</keyword>
<keyword evidence="6 11" id="KW-0798">TonB box</keyword>
<dbReference type="Pfam" id="PF00593">
    <property type="entry name" value="TonB_dep_Rec_b-barrel"/>
    <property type="match status" value="1"/>
</dbReference>
<evidence type="ECO:0000256" key="10">
    <source>
        <dbReference type="PROSITE-ProRule" id="PRU01360"/>
    </source>
</evidence>
<evidence type="ECO:0000256" key="11">
    <source>
        <dbReference type="RuleBase" id="RU003357"/>
    </source>
</evidence>
<evidence type="ECO:0000313" key="16">
    <source>
        <dbReference type="Proteomes" id="UP000440498"/>
    </source>
</evidence>
<sequence length="968" mass="102266">MTRTISRHNAWRALGACGMALGSQAGWAQDGAADMTTVHVTGTRLAAPGAESPSPLQIISAADIAASGAANLQELLQKNPTLGTPAFSRSNSNFLPTGGGVTSVNLRNLGDARTLVLVNGRRFVAGVSGSSAVDLNAIPTDFIDRIELLTGGASATYGSDAVAGVINIILKRNLSGFSFDASTGRSSHGDDFKKKMALSYGYDSADGRTSLMGHLAYSRQGAVSSRDRDISAQDQISKMLSTGLAADAFVPVRNYSVAAPQGRFFYNKDAAGKAGNYTYDAQGNVIPWSTNGDAALGLAATGFNRSAFRTIAVPTERYLLALNGEHAFTPAVTGFVEGNYSSAKVRTIIEPLALSSADFYKSSNGQVPAETMVNGLPVRNPLVPQYLFDRIADTTGDGLRDYSFSRRLSEIGNRQAGIDRDTSRLATGLKGTLDGWRYDSYLVYGKTRERQRADGQVDLQKFRNAMQAIPDAGGAAICADATARAQGCSPLNLFGYNTISPAALAYVTVPSTLAVDITQKLAGASMSGEAFTLPAGKVGVAAGFEWRKESSSSVPDALTQGGLNSSAALPATEGSFSVREFFAEARVPLLKDRAFAKDLSFLGAFRSGHYSTVGTANSWNAGLEWRAADTLKLRATRALSTRAPNINELYLPPSQVFPTGIVDPCSGVTASSSGARDTACRADAGVMANINANGKFTLSQPDIQALSGFNRGNPGLKAEKGRSSTVGIVYTPARFTFTVDYFNIKIADAIVTTPRQYALDQCYNGGNSSFCQFITRRASNSGAFSAGALTYIDSAVTNSGGTGTSGVDLTGAWTGQLGPGRLAARLAYTYLREFYNIPLPTTPADQAAGEVGYPRNKAMLNLGYQWREWTISSTTSYIGASALDDQLLAQFKLPAGSVKVGSKIVNDFQFSYALRKTLSLYLGIDNAFNTKPAPVISGLTGDTIGTETNASVYDPIGRRYYLGVRGSL</sequence>
<comment type="similarity">
    <text evidence="2 10 11">Belongs to the TonB-dependent receptor family.</text>
</comment>
<keyword evidence="5 10" id="KW-0812">Transmembrane</keyword>
<dbReference type="InterPro" id="IPR036942">
    <property type="entry name" value="Beta-barrel_TonB_sf"/>
</dbReference>
<evidence type="ECO:0000256" key="5">
    <source>
        <dbReference type="ARBA" id="ARBA00022692"/>
    </source>
</evidence>
<keyword evidence="12" id="KW-0732">Signal</keyword>
<dbReference type="PROSITE" id="PS52016">
    <property type="entry name" value="TONB_DEPENDENT_REC_3"/>
    <property type="match status" value="1"/>
</dbReference>
<evidence type="ECO:0000256" key="8">
    <source>
        <dbReference type="ARBA" id="ARBA00023170"/>
    </source>
</evidence>
<evidence type="ECO:0000256" key="7">
    <source>
        <dbReference type="ARBA" id="ARBA00023136"/>
    </source>
</evidence>
<keyword evidence="8 15" id="KW-0675">Receptor</keyword>
<dbReference type="InterPro" id="IPR012910">
    <property type="entry name" value="Plug_dom"/>
</dbReference>
<feature type="signal peptide" evidence="12">
    <location>
        <begin position="1"/>
        <end position="28"/>
    </location>
</feature>
<evidence type="ECO:0000256" key="9">
    <source>
        <dbReference type="ARBA" id="ARBA00023237"/>
    </source>
</evidence>
<dbReference type="InterPro" id="IPR039426">
    <property type="entry name" value="TonB-dep_rcpt-like"/>
</dbReference>
<feature type="domain" description="TonB-dependent receptor-like beta-barrel" evidence="13">
    <location>
        <begin position="399"/>
        <end position="926"/>
    </location>
</feature>
<keyword evidence="16" id="KW-1185">Reference proteome</keyword>
<dbReference type="PANTHER" id="PTHR47234:SF2">
    <property type="entry name" value="TONB-DEPENDENT RECEPTOR"/>
    <property type="match status" value="1"/>
</dbReference>
<accession>A0A6A7MWN7</accession>
<dbReference type="Gene3D" id="2.40.170.20">
    <property type="entry name" value="TonB-dependent receptor, beta-barrel domain"/>
    <property type="match status" value="1"/>
</dbReference>
<dbReference type="SUPFAM" id="SSF56935">
    <property type="entry name" value="Porins"/>
    <property type="match status" value="1"/>
</dbReference>
<dbReference type="Proteomes" id="UP000440498">
    <property type="component" value="Unassembled WGS sequence"/>
</dbReference>